<proteinExistence type="predicted"/>
<keyword evidence="4" id="KW-1185">Reference proteome</keyword>
<dbReference type="SUPFAM" id="SSF110857">
    <property type="entry name" value="Gamma-glutamyl cyclotransferase-like"/>
    <property type="match status" value="1"/>
</dbReference>
<dbReference type="AlphaFoldDB" id="A0A8J3M5N6"/>
<dbReference type="GO" id="GO:0006751">
    <property type="term" value="P:glutathione catabolic process"/>
    <property type="evidence" value="ECO:0007669"/>
    <property type="project" value="InterPro"/>
</dbReference>
<dbReference type="Pfam" id="PF04752">
    <property type="entry name" value="ChaC"/>
    <property type="match status" value="1"/>
</dbReference>
<organism evidence="3 4">
    <name type="scientific">Seohaeicola zhoushanensis</name>
    <dbReference type="NCBI Taxonomy" id="1569283"/>
    <lineage>
        <taxon>Bacteria</taxon>
        <taxon>Pseudomonadati</taxon>
        <taxon>Pseudomonadota</taxon>
        <taxon>Alphaproteobacteria</taxon>
        <taxon>Rhodobacterales</taxon>
        <taxon>Roseobacteraceae</taxon>
        <taxon>Seohaeicola</taxon>
    </lineage>
</organism>
<comment type="caution">
    <text evidence="3">The sequence shown here is derived from an EMBL/GenBank/DDBJ whole genome shotgun (WGS) entry which is preliminary data.</text>
</comment>
<dbReference type="RefSeq" id="WP_189679340.1">
    <property type="nucleotide sequence ID" value="NZ_BNCJ01000002.1"/>
</dbReference>
<dbReference type="InterPro" id="IPR013024">
    <property type="entry name" value="GGCT-like"/>
</dbReference>
<evidence type="ECO:0000256" key="1">
    <source>
        <dbReference type="ARBA" id="ARBA00012344"/>
    </source>
</evidence>
<reference evidence="3" key="1">
    <citation type="journal article" date="2014" name="Int. J. Syst. Evol. Microbiol.">
        <title>Complete genome sequence of Corynebacterium casei LMG S-19264T (=DSM 44701T), isolated from a smear-ripened cheese.</title>
        <authorList>
            <consortium name="US DOE Joint Genome Institute (JGI-PGF)"/>
            <person name="Walter F."/>
            <person name="Albersmeier A."/>
            <person name="Kalinowski J."/>
            <person name="Ruckert C."/>
        </authorList>
    </citation>
    <scope>NUCLEOTIDE SEQUENCE</scope>
    <source>
        <strain evidence="3">KCTC 42650</strain>
    </source>
</reference>
<gene>
    <name evidence="3" type="ORF">GCM10017056_14320</name>
</gene>
<evidence type="ECO:0000313" key="4">
    <source>
        <dbReference type="Proteomes" id="UP000626220"/>
    </source>
</evidence>
<evidence type="ECO:0000313" key="3">
    <source>
        <dbReference type="EMBL" id="GHF43557.1"/>
    </source>
</evidence>
<reference evidence="3" key="2">
    <citation type="submission" date="2020-09" db="EMBL/GenBank/DDBJ databases">
        <authorList>
            <person name="Sun Q."/>
            <person name="Kim S."/>
        </authorList>
    </citation>
    <scope>NUCLEOTIDE SEQUENCE</scope>
    <source>
        <strain evidence="3">KCTC 42650</strain>
    </source>
</reference>
<dbReference type="InterPro" id="IPR036568">
    <property type="entry name" value="GGCT-like_sf"/>
</dbReference>
<dbReference type="EMBL" id="BNCJ01000002">
    <property type="protein sequence ID" value="GHF43557.1"/>
    <property type="molecule type" value="Genomic_DNA"/>
</dbReference>
<dbReference type="Gene3D" id="3.10.490.10">
    <property type="entry name" value="Gamma-glutamyl cyclotransferase-like"/>
    <property type="match status" value="1"/>
</dbReference>
<dbReference type="CDD" id="cd06661">
    <property type="entry name" value="GGCT_like"/>
    <property type="match status" value="1"/>
</dbReference>
<dbReference type="EC" id="4.3.2.7" evidence="1"/>
<name>A0A8J3M5N6_9RHOB</name>
<dbReference type="InterPro" id="IPR006840">
    <property type="entry name" value="ChaC"/>
</dbReference>
<protein>
    <recommendedName>
        <fullName evidence="1">glutathione-specific gamma-glutamylcyclotransferase</fullName>
        <ecNumber evidence="1">4.3.2.7</ecNumber>
    </recommendedName>
</protein>
<accession>A0A8J3M5N6</accession>
<sequence>MSDPWFFGYGSLVNRATHDYATPRPARLGGWARAWRQTALRPVAFLTAVPAPGTVIEGLIAAVPNADWAALDAREWAYERLPATDVAHDLTGTPEIALYAVPQAHQAAPDVAHPILLSYLDVVVQGYAREFGEEGVDRFFATTRGWEAPVLDDRALPRYPRSQRLTPAETLLVDHHLDRLGVRILRD</sequence>
<evidence type="ECO:0000256" key="2">
    <source>
        <dbReference type="ARBA" id="ARBA00023239"/>
    </source>
</evidence>
<dbReference type="GO" id="GO:0061928">
    <property type="term" value="F:glutathione specific gamma-glutamylcyclotransferase activity"/>
    <property type="evidence" value="ECO:0007669"/>
    <property type="project" value="UniProtKB-EC"/>
</dbReference>
<keyword evidence="2" id="KW-0456">Lyase</keyword>
<dbReference type="Proteomes" id="UP000626220">
    <property type="component" value="Unassembled WGS sequence"/>
</dbReference>